<keyword evidence="4" id="KW-0732">Signal</keyword>
<dbReference type="PIRSF" id="PIRSF000862">
    <property type="entry name" value="Steryl_ester_lip"/>
    <property type="match status" value="1"/>
</dbReference>
<dbReference type="PANTHER" id="PTHR11005">
    <property type="entry name" value="LYSOSOMAL ACID LIPASE-RELATED"/>
    <property type="match status" value="1"/>
</dbReference>
<keyword evidence="2" id="KW-0378">Hydrolase</keyword>
<dbReference type="GO" id="GO:0006629">
    <property type="term" value="P:lipid metabolic process"/>
    <property type="evidence" value="ECO:0000318"/>
    <property type="project" value="GO_Central"/>
</dbReference>
<dbReference type="GO" id="GO:0016042">
    <property type="term" value="P:lipid catabolic process"/>
    <property type="evidence" value="ECO:0007669"/>
    <property type="project" value="UniProtKB-KW"/>
</dbReference>
<dbReference type="InterPro" id="IPR025483">
    <property type="entry name" value="Lipase_euk"/>
</dbReference>
<evidence type="ECO:0000256" key="1">
    <source>
        <dbReference type="ARBA" id="ARBA00010701"/>
    </source>
</evidence>
<dbReference type="Proteomes" id="UP000001646">
    <property type="component" value="Unplaced"/>
</dbReference>
<evidence type="ECO:0000259" key="5">
    <source>
        <dbReference type="Pfam" id="PF04083"/>
    </source>
</evidence>
<organism evidence="6 7">
    <name type="scientific">Anolis carolinensis</name>
    <name type="common">Green anole</name>
    <name type="synonym">American chameleon</name>
    <dbReference type="NCBI Taxonomy" id="28377"/>
    <lineage>
        <taxon>Eukaryota</taxon>
        <taxon>Metazoa</taxon>
        <taxon>Chordata</taxon>
        <taxon>Craniata</taxon>
        <taxon>Vertebrata</taxon>
        <taxon>Euteleostomi</taxon>
        <taxon>Lepidosauria</taxon>
        <taxon>Squamata</taxon>
        <taxon>Bifurcata</taxon>
        <taxon>Unidentata</taxon>
        <taxon>Episquamata</taxon>
        <taxon>Toxicofera</taxon>
        <taxon>Iguania</taxon>
        <taxon>Dactyloidae</taxon>
        <taxon>Anolis</taxon>
    </lineage>
</organism>
<evidence type="ECO:0000256" key="3">
    <source>
        <dbReference type="PIRSR" id="PIRSR000862-1"/>
    </source>
</evidence>
<feature type="chain" id="PRO_5032393709" description="Lipase" evidence="4">
    <location>
        <begin position="17"/>
        <end position="395"/>
    </location>
</feature>
<evidence type="ECO:0000313" key="6">
    <source>
        <dbReference type="Ensembl" id="ENSACAP00000038516.1"/>
    </source>
</evidence>
<dbReference type="InterPro" id="IPR029058">
    <property type="entry name" value="AB_hydrolase_fold"/>
</dbReference>
<dbReference type="FunFam" id="3.40.50.1820:FF:000012">
    <property type="entry name" value="Lipase"/>
    <property type="match status" value="1"/>
</dbReference>
<reference evidence="6" key="3">
    <citation type="submission" date="2025-09" db="UniProtKB">
        <authorList>
            <consortium name="Ensembl"/>
        </authorList>
    </citation>
    <scope>IDENTIFICATION</scope>
</reference>
<dbReference type="InParanoid" id="A0A803TTH6"/>
<accession>A0A803TTH6</accession>
<dbReference type="InterPro" id="IPR006693">
    <property type="entry name" value="AB_hydrolase_lipase"/>
</dbReference>
<dbReference type="Pfam" id="PF04083">
    <property type="entry name" value="Abhydro_lipase"/>
    <property type="match status" value="1"/>
</dbReference>
<keyword evidence="2" id="KW-0443">Lipid metabolism</keyword>
<feature type="active site" description="Charge relay system" evidence="3">
    <location>
        <position position="370"/>
    </location>
</feature>
<dbReference type="Ensembl" id="ENSACAT00000056380.1">
    <property type="protein sequence ID" value="ENSACAP00000038516.1"/>
    <property type="gene ID" value="ENSACAG00000039161.1"/>
</dbReference>
<proteinExistence type="inferred from homology"/>
<dbReference type="Gene3D" id="3.40.50.1820">
    <property type="entry name" value="alpha/beta hydrolase"/>
    <property type="match status" value="1"/>
</dbReference>
<dbReference type="GO" id="GO:0016298">
    <property type="term" value="F:lipase activity"/>
    <property type="evidence" value="ECO:0000318"/>
    <property type="project" value="GO_Central"/>
</dbReference>
<dbReference type="GeneTree" id="ENSGT00940000156860"/>
<reference evidence="6" key="1">
    <citation type="submission" date="2009-12" db="EMBL/GenBank/DDBJ databases">
        <title>The Genome Sequence of Anolis carolinensis (Green Anole Lizard).</title>
        <authorList>
            <consortium name="The Genome Sequencing Platform"/>
            <person name="Di Palma F."/>
            <person name="Alfoldi J."/>
            <person name="Heiman D."/>
            <person name="Young S."/>
            <person name="Grabherr M."/>
            <person name="Johnson J."/>
            <person name="Lander E.S."/>
            <person name="Lindblad-Toh K."/>
        </authorList>
    </citation>
    <scope>NUCLEOTIDE SEQUENCE [LARGE SCALE GENOMIC DNA]</scope>
    <source>
        <strain evidence="6">JBL SC #1</strain>
    </source>
</reference>
<reference evidence="6" key="2">
    <citation type="submission" date="2025-08" db="UniProtKB">
        <authorList>
            <consortium name="Ensembl"/>
        </authorList>
    </citation>
    <scope>IDENTIFICATION</scope>
</reference>
<sequence length="395" mass="45588">MWPVFLVVCAIQGILSSKELEPQNGNVNPEVYMNISEIIRHRGYSAEEYEVITPDGYILSINRIPYGRREPWNTYRKPVVLLQHGFALEGSSWIKNMENNSLGFMLADAGHDVWIGNNRGNSWCRKHQNVPADQEQYSSYSFEEMAKYDLPTIISFIVEKTRAPKIHFVGFSQGATQGLIAFSSMPHVAENIRMFHALAPLSTLTNSPSPFVKLMFLPDKFIKFFLGKRDFSLRSKIKRKFLDNICGNKIFKNLCSWSLSFLGGSDETNLNMSRIDVYMSRFPDSTSVQNVLHWGQIYKTGKFRAFDYGNGNMEKYNQTEPPSYDLHLMRVPTTVWFGEKDWFADPDNVKTLMCRLPNVVYENSLSNWTHFDFLWGLDAPERLYKPLIELISLHP</sequence>
<comment type="similarity">
    <text evidence="1 2">Belongs to the AB hydrolase superfamily. Lipase family.</text>
</comment>
<evidence type="ECO:0000256" key="4">
    <source>
        <dbReference type="SAM" id="SignalP"/>
    </source>
</evidence>
<name>A0A803TTH6_ANOCA</name>
<keyword evidence="7" id="KW-1185">Reference proteome</keyword>
<dbReference type="SUPFAM" id="SSF53474">
    <property type="entry name" value="alpha/beta-Hydrolases"/>
    <property type="match status" value="1"/>
</dbReference>
<feature type="signal peptide" evidence="4">
    <location>
        <begin position="1"/>
        <end position="16"/>
    </location>
</feature>
<protein>
    <recommendedName>
        <fullName evidence="2">Lipase</fullName>
    </recommendedName>
</protein>
<feature type="active site" description="Nucleophile" evidence="3">
    <location>
        <position position="172"/>
    </location>
</feature>
<evidence type="ECO:0000256" key="2">
    <source>
        <dbReference type="PIRNR" id="PIRNR000862"/>
    </source>
</evidence>
<feature type="domain" description="Partial AB-hydrolase lipase" evidence="5">
    <location>
        <begin position="35"/>
        <end position="96"/>
    </location>
</feature>
<feature type="active site" description="Charge relay system" evidence="3">
    <location>
        <position position="341"/>
    </location>
</feature>
<evidence type="ECO:0000313" key="7">
    <source>
        <dbReference type="Proteomes" id="UP000001646"/>
    </source>
</evidence>
<dbReference type="AlphaFoldDB" id="A0A803TTH6"/>
<keyword evidence="2" id="KW-0442">Lipid degradation</keyword>